<dbReference type="KEGG" id="ssck:SPSK_01793"/>
<evidence type="ECO:0000313" key="3">
    <source>
        <dbReference type="Proteomes" id="UP000033710"/>
    </source>
</evidence>
<dbReference type="GeneID" id="27663972"/>
<reference evidence="2 3" key="1">
    <citation type="journal article" date="2014" name="BMC Genomics">
        <title>Comparative genomics of the major fungal agents of human and animal Sporotrichosis: Sporothrix schenckii and Sporothrix brasiliensis.</title>
        <authorList>
            <person name="Teixeira M.M."/>
            <person name="de Almeida L.G."/>
            <person name="Kubitschek-Barreira P."/>
            <person name="Alves F.L."/>
            <person name="Kioshima E.S."/>
            <person name="Abadio A.K."/>
            <person name="Fernandes L."/>
            <person name="Derengowski L.S."/>
            <person name="Ferreira K.S."/>
            <person name="Souza R.C."/>
            <person name="Ruiz J.C."/>
            <person name="de Andrade N.C."/>
            <person name="Paes H.C."/>
            <person name="Nicola A.M."/>
            <person name="Albuquerque P."/>
            <person name="Gerber A.L."/>
            <person name="Martins V.P."/>
            <person name="Peconick L.D."/>
            <person name="Neto A.V."/>
            <person name="Chaucanez C.B."/>
            <person name="Silva P.A."/>
            <person name="Cunha O.L."/>
            <person name="de Oliveira F.F."/>
            <person name="dos Santos T.C."/>
            <person name="Barros A.L."/>
            <person name="Soares M.A."/>
            <person name="de Oliveira L.M."/>
            <person name="Marini M.M."/>
            <person name="Villalobos-Duno H."/>
            <person name="Cunha M.M."/>
            <person name="de Hoog S."/>
            <person name="da Silveira J.F."/>
            <person name="Henrissat B."/>
            <person name="Nino-Vega G.A."/>
            <person name="Cisalpino P.S."/>
            <person name="Mora-Montes H.M."/>
            <person name="Almeida S.R."/>
            <person name="Stajich J.E."/>
            <person name="Lopes-Bezerra L.M."/>
            <person name="Vasconcelos A.T."/>
            <person name="Felipe M.S."/>
        </authorList>
    </citation>
    <scope>NUCLEOTIDE SEQUENCE [LARGE SCALE GENOMIC DNA]</scope>
    <source>
        <strain evidence="2 3">1099-18</strain>
    </source>
</reference>
<dbReference type="VEuPathDB" id="FungiDB:SPSK_01793"/>
<dbReference type="AlphaFoldDB" id="A0A0F2MEG2"/>
<reference evidence="2 3" key="2">
    <citation type="journal article" date="2015" name="Eukaryot. Cell">
        <title>Asexual propagation of a virulent clone complex in a human and feline outbreak of sporotrichosis.</title>
        <authorList>
            <person name="Teixeira Mde M."/>
            <person name="Rodrigues A.M."/>
            <person name="Tsui C.K."/>
            <person name="de Almeida L.G."/>
            <person name="Van Diepeningen A.D."/>
            <person name="van den Ende B.G."/>
            <person name="Fernandes G.F."/>
            <person name="Kano R."/>
            <person name="Hamelin R.C."/>
            <person name="Lopes-Bezerra L.M."/>
            <person name="Vasconcelos A.T."/>
            <person name="de Hoog S."/>
            <person name="de Camargo Z.P."/>
            <person name="Felipe M.S."/>
        </authorList>
    </citation>
    <scope>NUCLEOTIDE SEQUENCE [LARGE SCALE GENOMIC DNA]</scope>
    <source>
        <strain evidence="2 3">1099-18</strain>
    </source>
</reference>
<evidence type="ECO:0000313" key="2">
    <source>
        <dbReference type="EMBL" id="KJR87250.1"/>
    </source>
</evidence>
<dbReference type="EMBL" id="AXCR01000005">
    <property type="protein sequence ID" value="KJR87250.1"/>
    <property type="molecule type" value="Genomic_DNA"/>
</dbReference>
<proteinExistence type="predicted"/>
<gene>
    <name evidence="2" type="ORF">SPSK_01793</name>
</gene>
<dbReference type="Proteomes" id="UP000033710">
    <property type="component" value="Unassembled WGS sequence"/>
</dbReference>
<feature type="region of interest" description="Disordered" evidence="1">
    <location>
        <begin position="1"/>
        <end position="24"/>
    </location>
</feature>
<name>A0A0F2MEG2_SPOSC</name>
<evidence type="ECO:0000256" key="1">
    <source>
        <dbReference type="SAM" id="MobiDB-lite"/>
    </source>
</evidence>
<dbReference type="RefSeq" id="XP_016589926.1">
    <property type="nucleotide sequence ID" value="XM_016728695.1"/>
</dbReference>
<accession>A0A0F2MEG2</accession>
<protein>
    <submittedName>
        <fullName evidence="2">Uncharacterized protein</fullName>
    </submittedName>
</protein>
<organism evidence="2 3">
    <name type="scientific">Sporothrix schenckii 1099-18</name>
    <dbReference type="NCBI Taxonomy" id="1397361"/>
    <lineage>
        <taxon>Eukaryota</taxon>
        <taxon>Fungi</taxon>
        <taxon>Dikarya</taxon>
        <taxon>Ascomycota</taxon>
        <taxon>Pezizomycotina</taxon>
        <taxon>Sordariomycetes</taxon>
        <taxon>Sordariomycetidae</taxon>
        <taxon>Ophiostomatales</taxon>
        <taxon>Ophiostomataceae</taxon>
        <taxon>Sporothrix</taxon>
    </lineage>
</organism>
<feature type="compositionally biased region" description="Polar residues" evidence="1">
    <location>
        <begin position="7"/>
        <end position="17"/>
    </location>
</feature>
<comment type="caution">
    <text evidence="2">The sequence shown here is derived from an EMBL/GenBank/DDBJ whole genome shotgun (WGS) entry which is preliminary data.</text>
</comment>
<sequence length="373" mass="42424">MEEETDMNSWEDGQSSGEPPLLSQAREQLEKTEAYYAAIESVLQSTRIPCPGRRARKADARQKECIDKLLTVALEWGHEVIVVNKWYLSSPRVCQDLRALAKRYYLDEIRPLLNGLLYQDHKSTEPHCKTRLCTGLEARHLVAIRRYMNGTIEIPMIASIDDLPLSDQIYYEMNSSGFLQKSSHKRLIESKAAKHRLKCAKDALNSVITSLRLESQNKVLIHMAETFEARKEVDELKWLKHRWDRMPLCEYSVTPIRYGTKGPWHMAIVNARDNIIILHISESTESVPQMFLGLPGSQVYHVRPAVSASSIGGVIHYMTFFISAPDQFIANLKENRSPEFGITVRGVFSEADGVSLISESDLAKYLLGKTGDW</sequence>